<dbReference type="InterPro" id="IPR028002">
    <property type="entry name" value="Myb_DNA-bind_5"/>
</dbReference>
<reference evidence="2 3" key="1">
    <citation type="submission" date="2019-01" db="EMBL/GenBank/DDBJ databases">
        <title>Draft Genome and Complete Hox-Cluster Characterization of the Sterlet Sturgeon (Acipenser ruthenus).</title>
        <authorList>
            <person name="Wei Q."/>
        </authorList>
    </citation>
    <scope>NUCLEOTIDE SEQUENCE [LARGE SCALE GENOMIC DNA]</scope>
    <source>
        <strain evidence="2">WHYD16114868_AA</strain>
        <tissue evidence="2">Blood</tissue>
    </source>
</reference>
<proteinExistence type="predicted"/>
<keyword evidence="3" id="KW-1185">Reference proteome</keyword>
<dbReference type="Pfam" id="PF13873">
    <property type="entry name" value="Myb_DNA-bind_5"/>
    <property type="match status" value="1"/>
</dbReference>
<gene>
    <name evidence="2" type="ORF">EOD39_2971</name>
</gene>
<comment type="caution">
    <text evidence="2">The sequence shown here is derived from an EMBL/GenBank/DDBJ whole genome shotgun (WGS) entry which is preliminary data.</text>
</comment>
<protein>
    <recommendedName>
        <fullName evidence="1">Myb/SANT-like DNA-binding domain-containing protein</fullName>
    </recommendedName>
</protein>
<dbReference type="Proteomes" id="UP000289886">
    <property type="component" value="Unassembled WGS sequence"/>
</dbReference>
<dbReference type="EMBL" id="SCEB01215819">
    <property type="protein sequence ID" value="RXM27495.1"/>
    <property type="molecule type" value="Genomic_DNA"/>
</dbReference>
<name>A0A444TX53_ACIRT</name>
<evidence type="ECO:0000313" key="3">
    <source>
        <dbReference type="Proteomes" id="UP000289886"/>
    </source>
</evidence>
<organism evidence="2 3">
    <name type="scientific">Acipenser ruthenus</name>
    <name type="common">Sterlet sturgeon</name>
    <dbReference type="NCBI Taxonomy" id="7906"/>
    <lineage>
        <taxon>Eukaryota</taxon>
        <taxon>Metazoa</taxon>
        <taxon>Chordata</taxon>
        <taxon>Craniata</taxon>
        <taxon>Vertebrata</taxon>
        <taxon>Euteleostomi</taxon>
        <taxon>Actinopterygii</taxon>
        <taxon>Chondrostei</taxon>
        <taxon>Acipenseriformes</taxon>
        <taxon>Acipenseridae</taxon>
        <taxon>Acipenser</taxon>
    </lineage>
</organism>
<accession>A0A444TX53</accession>
<sequence length="75" mass="8868">MTTWLRISQGLSVIAVVTDGSGWYRLALSLEKVNTIGVTRRTVNQVMKKWQDLRWRTKRNSQRSTDMQQKQEYHT</sequence>
<evidence type="ECO:0000259" key="1">
    <source>
        <dbReference type="Pfam" id="PF13873"/>
    </source>
</evidence>
<dbReference type="AlphaFoldDB" id="A0A444TX53"/>
<evidence type="ECO:0000313" key="2">
    <source>
        <dbReference type="EMBL" id="RXM27495.1"/>
    </source>
</evidence>
<feature type="domain" description="Myb/SANT-like DNA-binding" evidence="1">
    <location>
        <begin position="31"/>
        <end position="61"/>
    </location>
</feature>